<name>A0A7Y0LC55_9GAMM</name>
<proteinExistence type="predicted"/>
<keyword evidence="1" id="KW-0238">DNA-binding</keyword>
<dbReference type="Proteomes" id="UP000568664">
    <property type="component" value="Unassembled WGS sequence"/>
</dbReference>
<dbReference type="InterPro" id="IPR047057">
    <property type="entry name" value="MerR_fam"/>
</dbReference>
<evidence type="ECO:0000313" key="4">
    <source>
        <dbReference type="Proteomes" id="UP000568664"/>
    </source>
</evidence>
<dbReference type="AlphaFoldDB" id="A0A7Y0LC55"/>
<dbReference type="SMART" id="SM00422">
    <property type="entry name" value="HTH_MERR"/>
    <property type="match status" value="1"/>
</dbReference>
<reference evidence="3 4" key="1">
    <citation type="submission" date="2020-04" db="EMBL/GenBank/DDBJ databases">
        <title>Thalassotalea sp. M1531, isolated from the surface of marine red alga.</title>
        <authorList>
            <person name="Pang L."/>
            <person name="Lu D.-C."/>
        </authorList>
    </citation>
    <scope>NUCLEOTIDE SEQUENCE [LARGE SCALE GENOMIC DNA]</scope>
    <source>
        <strain evidence="3 4">M1531</strain>
    </source>
</reference>
<dbReference type="InterPro" id="IPR000551">
    <property type="entry name" value="MerR-type_HTH_dom"/>
</dbReference>
<dbReference type="Pfam" id="PF13411">
    <property type="entry name" value="MerR_1"/>
    <property type="match status" value="1"/>
</dbReference>
<evidence type="ECO:0000313" key="3">
    <source>
        <dbReference type="EMBL" id="NMP31597.1"/>
    </source>
</evidence>
<accession>A0A7Y0LC55</accession>
<dbReference type="PROSITE" id="PS50937">
    <property type="entry name" value="HTH_MERR_2"/>
    <property type="match status" value="1"/>
</dbReference>
<dbReference type="EMBL" id="JABBXH010000002">
    <property type="protein sequence ID" value="NMP31597.1"/>
    <property type="molecule type" value="Genomic_DNA"/>
</dbReference>
<dbReference type="PANTHER" id="PTHR30204">
    <property type="entry name" value="REDOX-CYCLING DRUG-SENSING TRANSCRIPTIONAL ACTIVATOR SOXR"/>
    <property type="match status" value="1"/>
</dbReference>
<dbReference type="InterPro" id="IPR009061">
    <property type="entry name" value="DNA-bd_dom_put_sf"/>
</dbReference>
<protein>
    <submittedName>
        <fullName evidence="3">MerR family transcriptional regulator</fullName>
    </submittedName>
</protein>
<dbReference type="SUPFAM" id="SSF46955">
    <property type="entry name" value="Putative DNA-binding domain"/>
    <property type="match status" value="1"/>
</dbReference>
<gene>
    <name evidence="3" type="ORF">HII17_08485</name>
</gene>
<organism evidence="3 4">
    <name type="scientific">Thalassotalea algicola</name>
    <dbReference type="NCBI Taxonomy" id="2716224"/>
    <lineage>
        <taxon>Bacteria</taxon>
        <taxon>Pseudomonadati</taxon>
        <taxon>Pseudomonadota</taxon>
        <taxon>Gammaproteobacteria</taxon>
        <taxon>Alteromonadales</taxon>
        <taxon>Colwelliaceae</taxon>
        <taxon>Thalassotalea</taxon>
    </lineage>
</organism>
<dbReference type="GO" id="GO:0003700">
    <property type="term" value="F:DNA-binding transcription factor activity"/>
    <property type="evidence" value="ECO:0007669"/>
    <property type="project" value="InterPro"/>
</dbReference>
<dbReference type="GO" id="GO:0003677">
    <property type="term" value="F:DNA binding"/>
    <property type="evidence" value="ECO:0007669"/>
    <property type="project" value="UniProtKB-KW"/>
</dbReference>
<evidence type="ECO:0000256" key="1">
    <source>
        <dbReference type="ARBA" id="ARBA00023125"/>
    </source>
</evidence>
<keyword evidence="4" id="KW-1185">Reference proteome</keyword>
<dbReference type="RefSeq" id="WP_169074899.1">
    <property type="nucleotide sequence ID" value="NZ_JABBXH010000002.1"/>
</dbReference>
<comment type="caution">
    <text evidence="3">The sequence shown here is derived from an EMBL/GenBank/DDBJ whole genome shotgun (WGS) entry which is preliminary data.</text>
</comment>
<sequence length="174" mass="20266">MLTISQLANKFRLSRSTLLYYDKIGLLKPSTRSETGYRLYSSADIEKMQKIASFRDAGLSLTYINDIVNADNTKPTEVLEQRLISLNHEISKLRQQQQYIVKLLGKDSLIRKTKTMNKEQWVNILKASGMDEKAMHNWHIEFERDLPEMHHDFLESLGCSQDEITTIRKWSIST</sequence>
<evidence type="ECO:0000259" key="2">
    <source>
        <dbReference type="PROSITE" id="PS50937"/>
    </source>
</evidence>
<dbReference type="PANTHER" id="PTHR30204:SF90">
    <property type="entry name" value="HTH-TYPE TRANSCRIPTIONAL ACTIVATOR MTA"/>
    <property type="match status" value="1"/>
</dbReference>
<feature type="domain" description="HTH merR-type" evidence="2">
    <location>
        <begin position="1"/>
        <end position="70"/>
    </location>
</feature>
<dbReference type="Gene3D" id="1.10.1660.10">
    <property type="match status" value="1"/>
</dbReference>